<keyword evidence="1" id="KW-0862">Zinc</keyword>
<gene>
    <name evidence="5" type="ORF">HPBE_LOCUS11678</name>
</gene>
<evidence type="ECO:0000256" key="1">
    <source>
        <dbReference type="PROSITE-ProRule" id="PRU00047"/>
    </source>
</evidence>
<dbReference type="GO" id="GO:0005737">
    <property type="term" value="C:cytoplasm"/>
    <property type="evidence" value="ECO:0007669"/>
    <property type="project" value="UniProtKB-ARBA"/>
</dbReference>
<dbReference type="SUPFAM" id="SSF57756">
    <property type="entry name" value="Retrovirus zinc finger-like domains"/>
    <property type="match status" value="1"/>
</dbReference>
<proteinExistence type="predicted"/>
<dbReference type="Pfam" id="PF00098">
    <property type="entry name" value="zf-CCHC"/>
    <property type="match status" value="1"/>
</dbReference>
<dbReference type="PROSITE" id="PS00141">
    <property type="entry name" value="ASP_PROTEASE"/>
    <property type="match status" value="1"/>
</dbReference>
<accession>A0A183FU49</accession>
<dbReference type="Gene3D" id="4.10.60.10">
    <property type="entry name" value="Zinc finger, CCHC-type"/>
    <property type="match status" value="1"/>
</dbReference>
<reference evidence="5 6" key="1">
    <citation type="submission" date="2018-11" db="EMBL/GenBank/DDBJ databases">
        <authorList>
            <consortium name="Pathogen Informatics"/>
        </authorList>
    </citation>
    <scope>NUCLEOTIDE SEQUENCE [LARGE SCALE GENOMIC DNA]</scope>
</reference>
<dbReference type="InterPro" id="IPR001878">
    <property type="entry name" value="Znf_CCHC"/>
</dbReference>
<evidence type="ECO:0000313" key="7">
    <source>
        <dbReference type="WBParaSite" id="HPBE_0001167701-mRNA-1"/>
    </source>
</evidence>
<evidence type="ECO:0000313" key="6">
    <source>
        <dbReference type="Proteomes" id="UP000050761"/>
    </source>
</evidence>
<name>A0A183FU49_HELPZ</name>
<keyword evidence="6" id="KW-1185">Reference proteome</keyword>
<feature type="domain" description="Peptidase A2" evidence="4">
    <location>
        <begin position="551"/>
        <end position="565"/>
    </location>
</feature>
<dbReference type="InterPro" id="IPR001969">
    <property type="entry name" value="Aspartic_peptidase_AS"/>
</dbReference>
<sequence length="599" mass="68009">MIRYDFNHTSKSCMYIKMDKAYEDFDGDDIADVKKSDNVIKFELLPGHPILLLTARGKDATDLLLRADDSSRATYSPYFSTGTRAGNKRRANMYKKHPSTAFDDVGKRKKLNISEYDCCPFTWEFEGFMKRLDWARAYYITYLQYELQRNMADEVEKMPFAPPATGEEECAMRGAETDESRTPQTVKQLTEQFKEMGREQVAHFEAQGEDTEARNKWQRHRQHSQRPRGDGPTCPICIRQKTIGARKRKKSDILWTQSFLGKRALLAFETLPNYIKQGTFEELVSAMKERLQEDGNVVRVKALAQLRKLNMRPDQTVEEFCAVLEKFVGKAYPDTPQEAVSLQMAEILFTQLAHWPGSYSLSEAIETSNDGEAYDNVKKAALRLERSRSAARERMRGGAQQGVSMNEGNDSGGKQGRFGRFTNISRSGIRPQRPAESTNRFADRQVDHMSGTETLSARPRWERRSIECYKCGSGGHISRNCTGQSRQPDAASSPRLPMQGDVRQDQRQGGPVSAWVNTLVCAVAHNEEHRTASGLFGQKTLADVSMLEKTVKALLDTGSETSIVPLKILHDCLKEGVNLDKFVERIPKLPWFEMHPEIQ</sequence>
<dbReference type="InterPro" id="IPR001995">
    <property type="entry name" value="Peptidase_A2_cat"/>
</dbReference>
<feature type="region of interest" description="Disordered" evidence="2">
    <location>
        <begin position="477"/>
        <end position="509"/>
    </location>
</feature>
<dbReference type="GO" id="GO:0019899">
    <property type="term" value="F:enzyme binding"/>
    <property type="evidence" value="ECO:0007669"/>
    <property type="project" value="UniProtKB-ARBA"/>
</dbReference>
<dbReference type="WBParaSite" id="HPBE_0001167701-mRNA-1">
    <property type="protein sequence ID" value="HPBE_0001167701-mRNA-1"/>
    <property type="gene ID" value="HPBE_0001167701"/>
</dbReference>
<protein>
    <submittedName>
        <fullName evidence="7">CCHC-type domain-containing protein</fullName>
    </submittedName>
</protein>
<dbReference type="OrthoDB" id="3863715at2759"/>
<feature type="compositionally biased region" description="Basic and acidic residues" evidence="2">
    <location>
        <begin position="387"/>
        <end position="396"/>
    </location>
</feature>
<dbReference type="InterPro" id="IPR036875">
    <property type="entry name" value="Znf_CCHC_sf"/>
</dbReference>
<accession>A0A3P7YMS2</accession>
<evidence type="ECO:0000259" key="3">
    <source>
        <dbReference type="PROSITE" id="PS50158"/>
    </source>
</evidence>
<evidence type="ECO:0000259" key="4">
    <source>
        <dbReference type="PROSITE" id="PS50175"/>
    </source>
</evidence>
<dbReference type="GO" id="GO:0008270">
    <property type="term" value="F:zinc ion binding"/>
    <property type="evidence" value="ECO:0007669"/>
    <property type="project" value="UniProtKB-KW"/>
</dbReference>
<dbReference type="AlphaFoldDB" id="A0A183FU49"/>
<dbReference type="SMART" id="SM00343">
    <property type="entry name" value="ZnF_C2HC"/>
    <property type="match status" value="1"/>
</dbReference>
<feature type="region of interest" description="Disordered" evidence="2">
    <location>
        <begin position="205"/>
        <end position="235"/>
    </location>
</feature>
<keyword evidence="1" id="KW-0479">Metal-binding</keyword>
<dbReference type="EMBL" id="UZAH01027193">
    <property type="protein sequence ID" value="VDO89460.1"/>
    <property type="molecule type" value="Genomic_DNA"/>
</dbReference>
<evidence type="ECO:0000256" key="2">
    <source>
        <dbReference type="SAM" id="MobiDB-lite"/>
    </source>
</evidence>
<dbReference type="GO" id="GO:0006508">
    <property type="term" value="P:proteolysis"/>
    <property type="evidence" value="ECO:0007669"/>
    <property type="project" value="InterPro"/>
</dbReference>
<feature type="domain" description="CCHC-type" evidence="3">
    <location>
        <begin position="468"/>
        <end position="481"/>
    </location>
</feature>
<dbReference type="GO" id="GO:0003676">
    <property type="term" value="F:nucleic acid binding"/>
    <property type="evidence" value="ECO:0007669"/>
    <property type="project" value="InterPro"/>
</dbReference>
<dbReference type="PROSITE" id="PS50175">
    <property type="entry name" value="ASP_PROT_RETROV"/>
    <property type="match status" value="1"/>
</dbReference>
<dbReference type="Proteomes" id="UP000050761">
    <property type="component" value="Unassembled WGS sequence"/>
</dbReference>
<reference evidence="7" key="2">
    <citation type="submission" date="2019-09" db="UniProtKB">
        <authorList>
            <consortium name="WormBaseParasite"/>
        </authorList>
    </citation>
    <scope>IDENTIFICATION</scope>
</reference>
<keyword evidence="1" id="KW-0863">Zinc-finger</keyword>
<feature type="compositionally biased region" description="Basic residues" evidence="2">
    <location>
        <begin position="216"/>
        <end position="226"/>
    </location>
</feature>
<dbReference type="GO" id="GO:0004190">
    <property type="term" value="F:aspartic-type endopeptidase activity"/>
    <property type="evidence" value="ECO:0007669"/>
    <property type="project" value="InterPro"/>
</dbReference>
<organism evidence="6 7">
    <name type="scientific">Heligmosomoides polygyrus</name>
    <name type="common">Parasitic roundworm</name>
    <dbReference type="NCBI Taxonomy" id="6339"/>
    <lineage>
        <taxon>Eukaryota</taxon>
        <taxon>Metazoa</taxon>
        <taxon>Ecdysozoa</taxon>
        <taxon>Nematoda</taxon>
        <taxon>Chromadorea</taxon>
        <taxon>Rhabditida</taxon>
        <taxon>Rhabditina</taxon>
        <taxon>Rhabditomorpha</taxon>
        <taxon>Strongyloidea</taxon>
        <taxon>Heligmosomidae</taxon>
        <taxon>Heligmosomoides</taxon>
    </lineage>
</organism>
<dbReference type="PROSITE" id="PS50158">
    <property type="entry name" value="ZF_CCHC"/>
    <property type="match status" value="1"/>
</dbReference>
<evidence type="ECO:0000313" key="5">
    <source>
        <dbReference type="EMBL" id="VDO89460.1"/>
    </source>
</evidence>
<feature type="region of interest" description="Disordered" evidence="2">
    <location>
        <begin position="387"/>
        <end position="457"/>
    </location>
</feature>